<proteinExistence type="predicted"/>
<evidence type="ECO:0000256" key="1">
    <source>
        <dbReference type="ARBA" id="ARBA00004202"/>
    </source>
</evidence>
<dbReference type="EMBL" id="CP021108">
    <property type="protein sequence ID" value="ARP80364.1"/>
    <property type="molecule type" value="Genomic_DNA"/>
</dbReference>
<evidence type="ECO:0000256" key="6">
    <source>
        <dbReference type="ARBA" id="ARBA00022737"/>
    </source>
</evidence>
<dbReference type="GO" id="GO:0005886">
    <property type="term" value="C:plasma membrane"/>
    <property type="evidence" value="ECO:0007669"/>
    <property type="project" value="UniProtKB-SubCell"/>
</dbReference>
<dbReference type="KEGG" id="bgv:CAL12_05630"/>
<feature type="domain" description="ABC transporter" evidence="11">
    <location>
        <begin position="261"/>
        <end position="506"/>
    </location>
</feature>
<organism evidence="12 13">
    <name type="scientific">Bordetella genomosp. 8</name>
    <dbReference type="NCBI Taxonomy" id="1416806"/>
    <lineage>
        <taxon>Bacteria</taxon>
        <taxon>Pseudomonadati</taxon>
        <taxon>Pseudomonadota</taxon>
        <taxon>Betaproteobacteria</taxon>
        <taxon>Burkholderiales</taxon>
        <taxon>Alcaligenaceae</taxon>
        <taxon>Bordetella</taxon>
    </lineage>
</organism>
<comment type="subcellular location">
    <subcellularLocation>
        <location evidence="1">Cell membrane</location>
        <topology evidence="1">Peripheral membrane protein</topology>
    </subcellularLocation>
</comment>
<accession>A0A1W6YH83</accession>
<keyword evidence="5" id="KW-0762">Sugar transport</keyword>
<dbReference type="FunFam" id="3.40.50.300:FF:000127">
    <property type="entry name" value="Ribose import ATP-binding protein RbsA"/>
    <property type="match status" value="1"/>
</dbReference>
<keyword evidence="10" id="KW-0472">Membrane</keyword>
<dbReference type="AlphaFoldDB" id="A0A1W6YH83"/>
<keyword evidence="13" id="KW-1185">Reference proteome</keyword>
<dbReference type="SUPFAM" id="SSF52540">
    <property type="entry name" value="P-loop containing nucleoside triphosphate hydrolases"/>
    <property type="match status" value="2"/>
</dbReference>
<dbReference type="OrthoDB" id="9776369at2"/>
<dbReference type="InterPro" id="IPR017871">
    <property type="entry name" value="ABC_transporter-like_CS"/>
</dbReference>
<dbReference type="GO" id="GO:0016887">
    <property type="term" value="F:ATP hydrolysis activity"/>
    <property type="evidence" value="ECO:0007669"/>
    <property type="project" value="InterPro"/>
</dbReference>
<evidence type="ECO:0000313" key="13">
    <source>
        <dbReference type="Proteomes" id="UP000194151"/>
    </source>
</evidence>
<evidence type="ECO:0000256" key="2">
    <source>
        <dbReference type="ARBA" id="ARBA00022448"/>
    </source>
</evidence>
<dbReference type="Pfam" id="PF00005">
    <property type="entry name" value="ABC_tran"/>
    <property type="match status" value="2"/>
</dbReference>
<dbReference type="GO" id="GO:0005524">
    <property type="term" value="F:ATP binding"/>
    <property type="evidence" value="ECO:0007669"/>
    <property type="project" value="UniProtKB-KW"/>
</dbReference>
<evidence type="ECO:0000256" key="8">
    <source>
        <dbReference type="ARBA" id="ARBA00022840"/>
    </source>
</evidence>
<dbReference type="PROSITE" id="PS00211">
    <property type="entry name" value="ABC_TRANSPORTER_1"/>
    <property type="match status" value="1"/>
</dbReference>
<gene>
    <name evidence="12" type="ORF">CAL12_05630</name>
</gene>
<dbReference type="InterPro" id="IPR050107">
    <property type="entry name" value="ABC_carbohydrate_import_ATPase"/>
</dbReference>
<dbReference type="CDD" id="cd03216">
    <property type="entry name" value="ABC_Carb_Monos_I"/>
    <property type="match status" value="1"/>
</dbReference>
<reference evidence="12 13" key="1">
    <citation type="submission" date="2017-05" db="EMBL/GenBank/DDBJ databases">
        <title>Complete and WGS of Bordetella genogroups.</title>
        <authorList>
            <person name="Spilker T."/>
            <person name="LiPuma J."/>
        </authorList>
    </citation>
    <scope>NUCLEOTIDE SEQUENCE [LARGE SCALE GENOMIC DNA]</scope>
    <source>
        <strain evidence="12 13">AU19157</strain>
    </source>
</reference>
<keyword evidence="9" id="KW-1278">Translocase</keyword>
<dbReference type="SMART" id="SM00382">
    <property type="entry name" value="AAA"/>
    <property type="match status" value="1"/>
</dbReference>
<keyword evidence="8" id="KW-0067">ATP-binding</keyword>
<protein>
    <recommendedName>
        <fullName evidence="11">ABC transporter domain-containing protein</fullName>
    </recommendedName>
</protein>
<dbReference type="PROSITE" id="PS50893">
    <property type="entry name" value="ABC_TRANSPORTER_2"/>
    <property type="match status" value="2"/>
</dbReference>
<dbReference type="PANTHER" id="PTHR43790">
    <property type="entry name" value="CARBOHYDRATE TRANSPORT ATP-BINDING PROTEIN MG119-RELATED"/>
    <property type="match status" value="1"/>
</dbReference>
<name>A0A1W6YH83_9BORD</name>
<dbReference type="RefSeq" id="WP_086063595.1">
    <property type="nucleotide sequence ID" value="NZ_CP021108.1"/>
</dbReference>
<evidence type="ECO:0000256" key="5">
    <source>
        <dbReference type="ARBA" id="ARBA00022597"/>
    </source>
</evidence>
<evidence type="ECO:0000259" key="11">
    <source>
        <dbReference type="PROSITE" id="PS50893"/>
    </source>
</evidence>
<dbReference type="PANTHER" id="PTHR43790:SF4">
    <property type="entry name" value="GUANOSINE IMPORT ATP-BINDING PROTEIN NUPO"/>
    <property type="match status" value="1"/>
</dbReference>
<evidence type="ECO:0000256" key="10">
    <source>
        <dbReference type="ARBA" id="ARBA00023136"/>
    </source>
</evidence>
<evidence type="ECO:0000313" key="12">
    <source>
        <dbReference type="EMBL" id="ARP80364.1"/>
    </source>
</evidence>
<sequence>MSKLMLEMRGITKHYGAVRANDGVDLDVRPGSIVGLLGENGSGKSTLMKILFGMTEPDAGVIVFKNRELSGHRPAAALEAGIGMVHQHFMLVDAMSVVENVMLGWPRAGRRVLRAAEMAREIAAASAQYGLDLDPHAMVESLSLGARQRVEILKALLRGVDLLVLDEPTSNLSPPEVARLLDVMRRLRAEQRSVIFISHKLGEVLEICDDVVVLRDGKTVGKTAAAHATRDSLAAMMVGRPGGGWTAAAREAGSPPGRPLLTVRSLDLPGRVSEPGLRNVQCEVRAGEIVAIVGVDGNGQRELTDTIAGMREPAAGSIHIDGSDMTRTGVRQRIAAGLSYIPSDRAATSLVPAMSIADNLMLRDYAGEPYSRGPWLRSKAKLAAGARRLMRAYDVRADRPDIPVRQLSGGNQQKIVVAREVDRQPKVMVALQPTWGLDPSATRFVLERMLALRKAGSAVLYVTAELEEGLAIGDRIGVMYRGRLSTLMPRDMATPERIGLLMATGEDRPAPAGRPA</sequence>
<dbReference type="InterPro" id="IPR003593">
    <property type="entry name" value="AAA+_ATPase"/>
</dbReference>
<dbReference type="InterPro" id="IPR003439">
    <property type="entry name" value="ABC_transporter-like_ATP-bd"/>
</dbReference>
<dbReference type="STRING" id="1416806.CAL12_05630"/>
<keyword evidence="6" id="KW-0677">Repeat</keyword>
<dbReference type="CDD" id="cd03215">
    <property type="entry name" value="ABC_Carb_Monos_II"/>
    <property type="match status" value="1"/>
</dbReference>
<keyword evidence="3" id="KW-1003">Cell membrane</keyword>
<keyword evidence="4" id="KW-0997">Cell inner membrane</keyword>
<dbReference type="InterPro" id="IPR027417">
    <property type="entry name" value="P-loop_NTPase"/>
</dbReference>
<evidence type="ECO:0000256" key="7">
    <source>
        <dbReference type="ARBA" id="ARBA00022741"/>
    </source>
</evidence>
<dbReference type="Proteomes" id="UP000194151">
    <property type="component" value="Chromosome"/>
</dbReference>
<keyword evidence="7" id="KW-0547">Nucleotide-binding</keyword>
<evidence type="ECO:0000256" key="9">
    <source>
        <dbReference type="ARBA" id="ARBA00022967"/>
    </source>
</evidence>
<feature type="domain" description="ABC transporter" evidence="11">
    <location>
        <begin position="6"/>
        <end position="241"/>
    </location>
</feature>
<evidence type="ECO:0000256" key="4">
    <source>
        <dbReference type="ARBA" id="ARBA00022519"/>
    </source>
</evidence>
<evidence type="ECO:0000256" key="3">
    <source>
        <dbReference type="ARBA" id="ARBA00022475"/>
    </source>
</evidence>
<dbReference type="Gene3D" id="3.40.50.300">
    <property type="entry name" value="P-loop containing nucleotide triphosphate hydrolases"/>
    <property type="match status" value="2"/>
</dbReference>
<keyword evidence="2" id="KW-0813">Transport</keyword>